<dbReference type="AlphaFoldDB" id="A0A858JJI1"/>
<organism evidence="1 2">
    <name type="scientific">Komagataeibacter rhaeticus</name>
    <dbReference type="NCBI Taxonomy" id="215221"/>
    <lineage>
        <taxon>Bacteria</taxon>
        <taxon>Pseudomonadati</taxon>
        <taxon>Pseudomonadota</taxon>
        <taxon>Alphaproteobacteria</taxon>
        <taxon>Acetobacterales</taxon>
        <taxon>Acetobacteraceae</taxon>
        <taxon>Komagataeibacter</taxon>
    </lineage>
</organism>
<reference evidence="1 2" key="1">
    <citation type="submission" date="2020-03" db="EMBL/GenBank/DDBJ databases">
        <title>Isolation of cellulose-producing strains, genome characterization and application of the synthesized cellulose films as an economical and sustainable material for piezoelectric sensor construction.</title>
        <authorList>
            <person name="Mangayil R.K."/>
        </authorList>
    </citation>
    <scope>NUCLEOTIDE SEQUENCE [LARGE SCALE GENOMIC DNA]</scope>
    <source>
        <strain evidence="1 2">ENS 9a1a</strain>
    </source>
</reference>
<name>A0A858JJI1_9PROT</name>
<evidence type="ECO:0000313" key="1">
    <source>
        <dbReference type="EMBL" id="QIP36746.1"/>
    </source>
</evidence>
<dbReference type="Proteomes" id="UP000502533">
    <property type="component" value="Chromosome"/>
</dbReference>
<proteinExistence type="predicted"/>
<gene>
    <name evidence="1" type="ORF">GWK63_16025</name>
</gene>
<dbReference type="EMBL" id="CP050139">
    <property type="protein sequence ID" value="QIP36746.1"/>
    <property type="molecule type" value="Genomic_DNA"/>
</dbReference>
<sequence length="77" mass="8521">MGRKRNAANFAEQRFRGSHQACGTGHFRSAQAHRGQSFGPVDTFVAWQVSPDDADELMFAHDECQGGMLVGIRHDMS</sequence>
<keyword evidence="2" id="KW-1185">Reference proteome</keyword>
<evidence type="ECO:0000313" key="2">
    <source>
        <dbReference type="Proteomes" id="UP000502533"/>
    </source>
</evidence>
<accession>A0A858JJI1</accession>
<protein>
    <submittedName>
        <fullName evidence="1">Uncharacterized protein</fullName>
    </submittedName>
</protein>
<dbReference type="KEGG" id="kre:GWK63_16025"/>